<dbReference type="GO" id="GO:0009893">
    <property type="term" value="P:positive regulation of metabolic process"/>
    <property type="evidence" value="ECO:0007669"/>
    <property type="project" value="UniProtKB-ARBA"/>
</dbReference>
<protein>
    <recommendedName>
        <fullName evidence="2 8">Integration host factor subunit alpha</fullName>
        <shortName evidence="8">IHF-alpha</shortName>
    </recommendedName>
</protein>
<evidence type="ECO:0000256" key="7">
    <source>
        <dbReference type="ARBA" id="ARBA00023172"/>
    </source>
</evidence>
<dbReference type="InterPro" id="IPR010992">
    <property type="entry name" value="IHF-like_DNA-bd_dom_sf"/>
</dbReference>
<dbReference type="PANTHER" id="PTHR33175">
    <property type="entry name" value="DNA-BINDING PROTEIN HU"/>
    <property type="match status" value="1"/>
</dbReference>
<dbReference type="SMART" id="SM00411">
    <property type="entry name" value="BHL"/>
    <property type="match status" value="1"/>
</dbReference>
<keyword evidence="6 8" id="KW-0804">Transcription</keyword>
<comment type="subunit">
    <text evidence="8 10">Heterodimer of an alpha and a beta chain.</text>
</comment>
<evidence type="ECO:0000256" key="6">
    <source>
        <dbReference type="ARBA" id="ARBA00023163"/>
    </source>
</evidence>
<dbReference type="STRING" id="1612308.SAMN05444581_10560"/>
<keyword evidence="3 8" id="KW-0810">Translation regulation</keyword>
<name>A0A1I3Y7F8_9HYPH</name>
<evidence type="ECO:0000256" key="10">
    <source>
        <dbReference type="RuleBase" id="RU004485"/>
    </source>
</evidence>
<dbReference type="Gene3D" id="4.10.520.10">
    <property type="entry name" value="IHF-like DNA-binding proteins"/>
    <property type="match status" value="1"/>
</dbReference>
<gene>
    <name evidence="8" type="primary">ihfA</name>
    <name evidence="8" type="synonym">himA</name>
    <name evidence="11" type="ORF">SAMN05444581_10560</name>
</gene>
<keyword evidence="5 8" id="KW-0238">DNA-binding</keyword>
<dbReference type="PANTHER" id="PTHR33175:SF2">
    <property type="entry name" value="INTEGRATION HOST FACTOR SUBUNIT ALPHA"/>
    <property type="match status" value="1"/>
</dbReference>
<dbReference type="InterPro" id="IPR005684">
    <property type="entry name" value="IHF_alpha"/>
</dbReference>
<dbReference type="EMBL" id="FOSN01000005">
    <property type="protein sequence ID" value="SFK27703.1"/>
    <property type="molecule type" value="Genomic_DNA"/>
</dbReference>
<dbReference type="SUPFAM" id="SSF47729">
    <property type="entry name" value="IHF-like DNA-binding proteins"/>
    <property type="match status" value="1"/>
</dbReference>
<dbReference type="GO" id="GO:0005829">
    <property type="term" value="C:cytosol"/>
    <property type="evidence" value="ECO:0007669"/>
    <property type="project" value="TreeGrafter"/>
</dbReference>
<proteinExistence type="inferred from homology"/>
<dbReference type="GO" id="GO:0030527">
    <property type="term" value="F:structural constituent of chromatin"/>
    <property type="evidence" value="ECO:0007669"/>
    <property type="project" value="InterPro"/>
</dbReference>
<dbReference type="Proteomes" id="UP000198755">
    <property type="component" value="Unassembled WGS sequence"/>
</dbReference>
<dbReference type="NCBIfam" id="TIGR00987">
    <property type="entry name" value="himA"/>
    <property type="match status" value="1"/>
</dbReference>
<evidence type="ECO:0000256" key="1">
    <source>
        <dbReference type="ARBA" id="ARBA00010529"/>
    </source>
</evidence>
<dbReference type="Pfam" id="PF00216">
    <property type="entry name" value="Bac_DNA_binding"/>
    <property type="match status" value="1"/>
</dbReference>
<evidence type="ECO:0000256" key="8">
    <source>
        <dbReference type="HAMAP-Rule" id="MF_00380"/>
    </source>
</evidence>
<dbReference type="NCBIfam" id="NF001401">
    <property type="entry name" value="PRK00285.1"/>
    <property type="match status" value="1"/>
</dbReference>
<keyword evidence="7 8" id="KW-0233">DNA recombination</keyword>
<dbReference type="CDD" id="cd13835">
    <property type="entry name" value="IHF_A"/>
    <property type="match status" value="1"/>
</dbReference>
<comment type="similarity">
    <text evidence="1 8 9">Belongs to the bacterial histone-like protein family.</text>
</comment>
<dbReference type="PROSITE" id="PS00045">
    <property type="entry name" value="HISTONE_LIKE"/>
    <property type="match status" value="1"/>
</dbReference>
<dbReference type="GO" id="GO:0006310">
    <property type="term" value="P:DNA recombination"/>
    <property type="evidence" value="ECO:0007669"/>
    <property type="project" value="UniProtKB-UniRule"/>
</dbReference>
<evidence type="ECO:0000313" key="12">
    <source>
        <dbReference type="Proteomes" id="UP000198755"/>
    </source>
</evidence>
<sequence>MTKFGTVPGADTKVSPVSHVVDGLGSLSPRTVTRIDLAEAVYRCVGLSRKESASLVQTVLNELADTLAGGEAVKLSSFGSFVVRAKSERIGRNPKTGIEVPITQRRVLVFKPSSVLKARVNGQATPDEDC</sequence>
<dbReference type="GO" id="GO:0006417">
    <property type="term" value="P:regulation of translation"/>
    <property type="evidence" value="ECO:0007669"/>
    <property type="project" value="UniProtKB-UniRule"/>
</dbReference>
<evidence type="ECO:0000256" key="5">
    <source>
        <dbReference type="ARBA" id="ARBA00023125"/>
    </source>
</evidence>
<dbReference type="GO" id="GO:0006355">
    <property type="term" value="P:regulation of DNA-templated transcription"/>
    <property type="evidence" value="ECO:0007669"/>
    <property type="project" value="UniProtKB-UniRule"/>
</dbReference>
<evidence type="ECO:0000256" key="9">
    <source>
        <dbReference type="RuleBase" id="RU003939"/>
    </source>
</evidence>
<dbReference type="InterPro" id="IPR000119">
    <property type="entry name" value="Hist_DNA-bd"/>
</dbReference>
<dbReference type="PRINTS" id="PR01727">
    <property type="entry name" value="DNABINDINGHU"/>
</dbReference>
<keyword evidence="4 8" id="KW-0805">Transcription regulation</keyword>
<dbReference type="InterPro" id="IPR020816">
    <property type="entry name" value="Histone-like_DNA-bd_CS"/>
</dbReference>
<evidence type="ECO:0000256" key="2">
    <source>
        <dbReference type="ARBA" id="ARBA00018329"/>
    </source>
</evidence>
<organism evidence="11 12">
    <name type="scientific">Methylocapsa palsarum</name>
    <dbReference type="NCBI Taxonomy" id="1612308"/>
    <lineage>
        <taxon>Bacteria</taxon>
        <taxon>Pseudomonadati</taxon>
        <taxon>Pseudomonadota</taxon>
        <taxon>Alphaproteobacteria</taxon>
        <taxon>Hyphomicrobiales</taxon>
        <taxon>Beijerinckiaceae</taxon>
        <taxon>Methylocapsa</taxon>
    </lineage>
</organism>
<accession>A0A1I3Y7F8</accession>
<dbReference type="HAMAP" id="MF_00380">
    <property type="entry name" value="IHF_alpha"/>
    <property type="match status" value="1"/>
</dbReference>
<evidence type="ECO:0000313" key="11">
    <source>
        <dbReference type="EMBL" id="SFK27703.1"/>
    </source>
</evidence>
<evidence type="ECO:0000256" key="4">
    <source>
        <dbReference type="ARBA" id="ARBA00023015"/>
    </source>
</evidence>
<dbReference type="GO" id="GO:0003677">
    <property type="term" value="F:DNA binding"/>
    <property type="evidence" value="ECO:0007669"/>
    <property type="project" value="UniProtKB-UniRule"/>
</dbReference>
<comment type="function">
    <text evidence="8 10">This protein is one of the two subunits of integration host factor, a specific DNA-binding protein that functions in genetic recombination as well as in transcriptional and translational control.</text>
</comment>
<dbReference type="AlphaFoldDB" id="A0A1I3Y7F8"/>
<reference evidence="11 12" key="1">
    <citation type="submission" date="2016-10" db="EMBL/GenBank/DDBJ databases">
        <authorList>
            <person name="de Groot N.N."/>
        </authorList>
    </citation>
    <scope>NUCLEOTIDE SEQUENCE [LARGE SCALE GENOMIC DNA]</scope>
    <source>
        <strain evidence="11 12">NE2</strain>
    </source>
</reference>
<evidence type="ECO:0000256" key="3">
    <source>
        <dbReference type="ARBA" id="ARBA00022845"/>
    </source>
</evidence>
<keyword evidence="12" id="KW-1185">Reference proteome</keyword>